<name>A0A0E9X5Q2_ANGAN</name>
<reference evidence="2" key="1">
    <citation type="submission" date="2014-11" db="EMBL/GenBank/DDBJ databases">
        <authorList>
            <person name="Amaro Gonzalez C."/>
        </authorList>
    </citation>
    <scope>NUCLEOTIDE SEQUENCE</scope>
</reference>
<dbReference type="EMBL" id="GBXM01010653">
    <property type="protein sequence ID" value="JAH97924.1"/>
    <property type="molecule type" value="Transcribed_RNA"/>
</dbReference>
<accession>A0A0E9X5Q2</accession>
<feature type="compositionally biased region" description="Polar residues" evidence="1">
    <location>
        <begin position="1"/>
        <end position="13"/>
    </location>
</feature>
<proteinExistence type="predicted"/>
<evidence type="ECO:0000256" key="1">
    <source>
        <dbReference type="SAM" id="MobiDB-lite"/>
    </source>
</evidence>
<evidence type="ECO:0000313" key="2">
    <source>
        <dbReference type="EMBL" id="JAH97924.1"/>
    </source>
</evidence>
<reference evidence="2" key="2">
    <citation type="journal article" date="2015" name="Fish Shellfish Immunol.">
        <title>Early steps in the European eel (Anguilla anguilla)-Vibrio vulnificus interaction in the gills: Role of the RtxA13 toxin.</title>
        <authorList>
            <person name="Callol A."/>
            <person name="Pajuelo D."/>
            <person name="Ebbesson L."/>
            <person name="Teles M."/>
            <person name="MacKenzie S."/>
            <person name="Amaro C."/>
        </authorList>
    </citation>
    <scope>NUCLEOTIDE SEQUENCE</scope>
</reference>
<feature type="region of interest" description="Disordered" evidence="1">
    <location>
        <begin position="1"/>
        <end position="23"/>
    </location>
</feature>
<organism evidence="2">
    <name type="scientific">Anguilla anguilla</name>
    <name type="common">European freshwater eel</name>
    <name type="synonym">Muraena anguilla</name>
    <dbReference type="NCBI Taxonomy" id="7936"/>
    <lineage>
        <taxon>Eukaryota</taxon>
        <taxon>Metazoa</taxon>
        <taxon>Chordata</taxon>
        <taxon>Craniata</taxon>
        <taxon>Vertebrata</taxon>
        <taxon>Euteleostomi</taxon>
        <taxon>Actinopterygii</taxon>
        <taxon>Neopterygii</taxon>
        <taxon>Teleostei</taxon>
        <taxon>Anguilliformes</taxon>
        <taxon>Anguillidae</taxon>
        <taxon>Anguilla</taxon>
    </lineage>
</organism>
<dbReference type="AlphaFoldDB" id="A0A0E9X5Q2"/>
<sequence length="72" mass="8095">MGPSQSGATSEEPNNPMHHLPHLNADLLHPSLMQIHKLSYLNETVKKNTVHDVITTKGVSVRLVYKMKHKTN</sequence>
<protein>
    <submittedName>
        <fullName evidence="2">Uncharacterized protein</fullName>
    </submittedName>
</protein>